<proteinExistence type="predicted"/>
<reference evidence="2" key="1">
    <citation type="submission" date="2024-05" db="EMBL/GenBank/DDBJ databases">
        <title>Draft Genome Sequences of Flagellimonas sp. MMG031 and Marinobacter sp. MMG032 Isolated from the dinoflagellate Symbiodinium pilosum.</title>
        <authorList>
            <person name="Shikuma N.J."/>
            <person name="Farrell M.V."/>
        </authorList>
    </citation>
    <scope>NUCLEOTIDE SEQUENCE</scope>
    <source>
        <strain evidence="2">MMG031</strain>
    </source>
</reference>
<dbReference type="KEGG" id="fld:ABNE31_08585"/>
<dbReference type="PROSITE" id="PS51186">
    <property type="entry name" value="GNAT"/>
    <property type="match status" value="1"/>
</dbReference>
<dbReference type="GO" id="GO:0016747">
    <property type="term" value="F:acyltransferase activity, transferring groups other than amino-acyl groups"/>
    <property type="evidence" value="ECO:0007669"/>
    <property type="project" value="InterPro"/>
</dbReference>
<evidence type="ECO:0000313" key="2">
    <source>
        <dbReference type="EMBL" id="XBQ21659.1"/>
    </source>
</evidence>
<dbReference type="Pfam" id="PF00583">
    <property type="entry name" value="Acetyltransf_1"/>
    <property type="match status" value="1"/>
</dbReference>
<dbReference type="InterPro" id="IPR016181">
    <property type="entry name" value="Acyl_CoA_acyltransferase"/>
</dbReference>
<gene>
    <name evidence="2" type="ORF">ABNE31_08585</name>
</gene>
<organism evidence="2">
    <name type="scientific">Flagellimonas sp. MMG031</name>
    <dbReference type="NCBI Taxonomy" id="3158549"/>
    <lineage>
        <taxon>Bacteria</taxon>
        <taxon>Pseudomonadati</taxon>
        <taxon>Bacteroidota</taxon>
        <taxon>Flavobacteriia</taxon>
        <taxon>Flavobacteriales</taxon>
        <taxon>Flavobacteriaceae</taxon>
        <taxon>Flagellimonas</taxon>
    </lineage>
</organism>
<dbReference type="InterPro" id="IPR000182">
    <property type="entry name" value="GNAT_dom"/>
</dbReference>
<dbReference type="RefSeq" id="WP_293290630.1">
    <property type="nucleotide sequence ID" value="NZ_CP157804.1"/>
</dbReference>
<dbReference type="AlphaFoldDB" id="A0AAU7MTV5"/>
<dbReference type="SUPFAM" id="SSF55729">
    <property type="entry name" value="Acyl-CoA N-acyltransferases (Nat)"/>
    <property type="match status" value="1"/>
</dbReference>
<protein>
    <submittedName>
        <fullName evidence="2">GNAT family N-acetyltransferase</fullName>
    </submittedName>
</protein>
<sequence>MGSAVGSGQHQKQFLKWEGPLDSFTKAMPEDWPPYFQQCIEESRDAMELFVITEKNRIVAGGMVFEGLPADMQVFDDDVRPYIEKGYLYIGYLFVDQAHRGKQLGSLWLTCIKGLYGGKGFWLTVEEPGLREFYEKNGFTWVKSLKKEGDSEELLIREPD</sequence>
<accession>A0AAU7MTV5</accession>
<dbReference type="EMBL" id="CP157804">
    <property type="protein sequence ID" value="XBQ21659.1"/>
    <property type="molecule type" value="Genomic_DNA"/>
</dbReference>
<evidence type="ECO:0000259" key="1">
    <source>
        <dbReference type="PROSITE" id="PS51186"/>
    </source>
</evidence>
<dbReference type="Gene3D" id="3.40.630.30">
    <property type="match status" value="1"/>
</dbReference>
<feature type="domain" description="N-acetyltransferase" evidence="1">
    <location>
        <begin position="12"/>
        <end position="160"/>
    </location>
</feature>
<name>A0AAU7MTV5_9FLAO</name>